<gene>
    <name evidence="1" type="ORF">c7_L399</name>
</gene>
<organism evidence="1">
    <name type="scientific">Megavirus courdo7</name>
    <dbReference type="NCBI Taxonomy" id="1128135"/>
    <lineage>
        <taxon>Viruses</taxon>
        <taxon>Varidnaviria</taxon>
        <taxon>Bamfordvirae</taxon>
        <taxon>Nucleocytoviricota</taxon>
        <taxon>Megaviricetes</taxon>
        <taxon>Imitervirales</taxon>
        <taxon>Mimiviridae</taxon>
        <taxon>Megamimivirinae</taxon>
        <taxon>Megavirus</taxon>
    </lineage>
</organism>
<protein>
    <submittedName>
        <fullName evidence="1">Uncharacterized protein</fullName>
    </submittedName>
</protein>
<sequence>MDLIDNTINKLYAIKYYLEIIDKSKIFDHNSDIIKLNNLADNLESQIREIPLSKEDKIKLEEIIQNDQKIYRSMFLHYWNIRNNQQIIKK</sequence>
<dbReference type="EMBL" id="JN885991">
    <property type="protein sequence ID" value="AEX61463.1"/>
    <property type="molecule type" value="Genomic_DNA"/>
</dbReference>
<proteinExistence type="predicted"/>
<reference evidence="1" key="1">
    <citation type="submission" date="2011-10" db="EMBL/GenBank/DDBJ databases">
        <title>Provirophages and transpovirons: unique mobilome of giant viruses.</title>
        <authorList>
            <person name="Desnues C."/>
            <person name="LaScola B."/>
            <person name="Yutin N."/>
            <person name="Fournous G."/>
            <person name="Koonin E."/>
            <person name="Raoult D."/>
        </authorList>
    </citation>
    <scope>NUCLEOTIDE SEQUENCE</scope>
    <source>
        <strain evidence="1">Mv13-c7</strain>
    </source>
</reference>
<name>H2EAP0_9VIRU</name>
<accession>H2EAP0</accession>
<evidence type="ECO:0000313" key="1">
    <source>
        <dbReference type="EMBL" id="AEX61463.1"/>
    </source>
</evidence>